<reference evidence="1 2" key="1">
    <citation type="journal article" date="2023" name="G3 (Bethesda)">
        <title>A chromosome-length genome assembly and annotation of blackberry (Rubus argutus, cv. 'Hillquist').</title>
        <authorList>
            <person name="Bruna T."/>
            <person name="Aryal R."/>
            <person name="Dudchenko O."/>
            <person name="Sargent D.J."/>
            <person name="Mead D."/>
            <person name="Buti M."/>
            <person name="Cavallini A."/>
            <person name="Hytonen T."/>
            <person name="Andres J."/>
            <person name="Pham M."/>
            <person name="Weisz D."/>
            <person name="Mascagni F."/>
            <person name="Usai G."/>
            <person name="Natali L."/>
            <person name="Bassil N."/>
            <person name="Fernandez G.E."/>
            <person name="Lomsadze A."/>
            <person name="Armour M."/>
            <person name="Olukolu B."/>
            <person name="Poorten T."/>
            <person name="Britton C."/>
            <person name="Davik J."/>
            <person name="Ashrafi H."/>
            <person name="Aiden E.L."/>
            <person name="Borodovsky M."/>
            <person name="Worthington M."/>
        </authorList>
    </citation>
    <scope>NUCLEOTIDE SEQUENCE [LARGE SCALE GENOMIC DNA]</scope>
    <source>
        <strain evidence="1">PI 553951</strain>
    </source>
</reference>
<name>A0AAW1VEB9_RUBAR</name>
<evidence type="ECO:0000313" key="1">
    <source>
        <dbReference type="EMBL" id="KAK9901011.1"/>
    </source>
</evidence>
<organism evidence="1 2">
    <name type="scientific">Rubus argutus</name>
    <name type="common">Southern blackberry</name>
    <dbReference type="NCBI Taxonomy" id="59490"/>
    <lineage>
        <taxon>Eukaryota</taxon>
        <taxon>Viridiplantae</taxon>
        <taxon>Streptophyta</taxon>
        <taxon>Embryophyta</taxon>
        <taxon>Tracheophyta</taxon>
        <taxon>Spermatophyta</taxon>
        <taxon>Magnoliopsida</taxon>
        <taxon>eudicotyledons</taxon>
        <taxon>Gunneridae</taxon>
        <taxon>Pentapetalae</taxon>
        <taxon>rosids</taxon>
        <taxon>fabids</taxon>
        <taxon>Rosales</taxon>
        <taxon>Rosaceae</taxon>
        <taxon>Rosoideae</taxon>
        <taxon>Rosoideae incertae sedis</taxon>
        <taxon>Rubus</taxon>
    </lineage>
</organism>
<sequence>MDSGVATAVGTKCVESEIEEDAHSWWGAIIDGSGIDGLAAEQRYGLDVLKLAEEGGRGFLKEDGVHREHGLRDHGEICEARAAIVDGETTEQRRRRDRLGSLWWLNEV</sequence>
<keyword evidence="2" id="KW-1185">Reference proteome</keyword>
<accession>A0AAW1VEB9</accession>
<comment type="caution">
    <text evidence="1">The sequence shown here is derived from an EMBL/GenBank/DDBJ whole genome shotgun (WGS) entry which is preliminary data.</text>
</comment>
<dbReference type="Proteomes" id="UP001457282">
    <property type="component" value="Unassembled WGS sequence"/>
</dbReference>
<proteinExistence type="predicted"/>
<dbReference type="EMBL" id="JBEDUW010000342">
    <property type="protein sequence ID" value="KAK9901011.1"/>
    <property type="molecule type" value="Genomic_DNA"/>
</dbReference>
<dbReference type="AlphaFoldDB" id="A0AAW1VEB9"/>
<evidence type="ECO:0000313" key="2">
    <source>
        <dbReference type="Proteomes" id="UP001457282"/>
    </source>
</evidence>
<gene>
    <name evidence="1" type="ORF">M0R45_002322</name>
</gene>
<protein>
    <submittedName>
        <fullName evidence="1">Uncharacterized protein</fullName>
    </submittedName>
</protein>